<evidence type="ECO:0000313" key="1">
    <source>
        <dbReference type="EMBL" id="KRY63164.1"/>
    </source>
</evidence>
<dbReference type="EMBL" id="JYDR01001477">
    <property type="protein sequence ID" value="KRY63164.1"/>
    <property type="molecule type" value="Genomic_DNA"/>
</dbReference>
<gene>
    <name evidence="1" type="ORF">T4A_10648</name>
</gene>
<protein>
    <submittedName>
        <fullName evidence="1">Uncharacterized protein</fullName>
    </submittedName>
</protein>
<dbReference type="Proteomes" id="UP000054632">
    <property type="component" value="Unassembled WGS sequence"/>
</dbReference>
<name>A0A0V1DNN7_TRIPS</name>
<dbReference type="AlphaFoldDB" id="A0A0V1DNN7"/>
<sequence length="43" mass="4857">MGINTKCKESIPALRNAIFWEPFIPQLMASLSSNFAKHHNLSI</sequence>
<comment type="caution">
    <text evidence="1">The sequence shown here is derived from an EMBL/GenBank/DDBJ whole genome shotgun (WGS) entry which is preliminary data.</text>
</comment>
<reference evidence="1 2" key="1">
    <citation type="submission" date="2015-01" db="EMBL/GenBank/DDBJ databases">
        <title>Evolution of Trichinella species and genotypes.</title>
        <authorList>
            <person name="Korhonen P.K."/>
            <person name="Edoardo P."/>
            <person name="Giuseppe L.R."/>
            <person name="Gasser R.B."/>
        </authorList>
    </citation>
    <scope>NUCLEOTIDE SEQUENCE [LARGE SCALE GENOMIC DNA]</scope>
    <source>
        <strain evidence="1">ISS13</strain>
    </source>
</reference>
<accession>A0A0V1DNN7</accession>
<organism evidence="1 2">
    <name type="scientific">Trichinella pseudospiralis</name>
    <name type="common">Parasitic roundworm</name>
    <dbReference type="NCBI Taxonomy" id="6337"/>
    <lineage>
        <taxon>Eukaryota</taxon>
        <taxon>Metazoa</taxon>
        <taxon>Ecdysozoa</taxon>
        <taxon>Nematoda</taxon>
        <taxon>Enoplea</taxon>
        <taxon>Dorylaimia</taxon>
        <taxon>Trichinellida</taxon>
        <taxon>Trichinellidae</taxon>
        <taxon>Trichinella</taxon>
    </lineage>
</organism>
<proteinExistence type="predicted"/>
<evidence type="ECO:0000313" key="2">
    <source>
        <dbReference type="Proteomes" id="UP000054632"/>
    </source>
</evidence>